<dbReference type="Pfam" id="PF07727">
    <property type="entry name" value="RVT_2"/>
    <property type="match status" value="1"/>
</dbReference>
<keyword evidence="4" id="KW-0378">Hydrolase</keyword>
<dbReference type="SUPFAM" id="SSF56672">
    <property type="entry name" value="DNA/RNA polymerases"/>
    <property type="match status" value="1"/>
</dbReference>
<dbReference type="InterPro" id="IPR054722">
    <property type="entry name" value="PolX-like_BBD"/>
</dbReference>
<dbReference type="PANTHER" id="PTHR42648:SF18">
    <property type="entry name" value="RETROTRANSPOSON, UNCLASSIFIED-LIKE PROTEIN"/>
    <property type="match status" value="1"/>
</dbReference>
<keyword evidence="1" id="KW-0645">Protease</keyword>
<dbReference type="Gene3D" id="4.10.60.10">
    <property type="entry name" value="Zinc finger, CCHC-type"/>
    <property type="match status" value="1"/>
</dbReference>
<dbReference type="InterPro" id="IPR057670">
    <property type="entry name" value="SH3_retrovirus"/>
</dbReference>
<feature type="compositionally biased region" description="Low complexity" evidence="6">
    <location>
        <begin position="806"/>
        <end position="816"/>
    </location>
</feature>
<dbReference type="SUPFAM" id="SSF53098">
    <property type="entry name" value="Ribonuclease H-like"/>
    <property type="match status" value="1"/>
</dbReference>
<dbReference type="Pfam" id="PF22936">
    <property type="entry name" value="Pol_BBD"/>
    <property type="match status" value="1"/>
</dbReference>
<protein>
    <recommendedName>
        <fullName evidence="11">Retrovirus-related Pol polyprotein from transposon TNT 1-94</fullName>
    </recommendedName>
</protein>
<keyword evidence="3" id="KW-0064">Aspartyl protease</keyword>
<evidence type="ECO:0000259" key="8">
    <source>
        <dbReference type="PROSITE" id="PS50994"/>
    </source>
</evidence>
<dbReference type="Pfam" id="PF00665">
    <property type="entry name" value="rve"/>
    <property type="match status" value="1"/>
</dbReference>
<gene>
    <name evidence="9" type="ORF">HRI_001709600</name>
</gene>
<name>A0A9W7LXT4_HIBTR</name>
<dbReference type="InterPro" id="IPR012337">
    <property type="entry name" value="RNaseH-like_sf"/>
</dbReference>
<dbReference type="SMART" id="SM00343">
    <property type="entry name" value="ZnF_C2HC"/>
    <property type="match status" value="1"/>
</dbReference>
<dbReference type="OrthoDB" id="2013098at2759"/>
<evidence type="ECO:0008006" key="11">
    <source>
        <dbReference type="Google" id="ProtNLM"/>
    </source>
</evidence>
<proteinExistence type="predicted"/>
<sequence length="1185" mass="136317">MANNGMFPFQTPRLTKDNYENWCLRMKALLGAQDAWEITHKGYESPQNEASLSRQENEALTKTRMKDQHALTLIHQCLDDSMFAKVANANTAKEAWEILQNSLQGVDKVKKVRLQVLRGKFETLRMKESESISDYYSRVMTIVNQMKRYGETIEDVRVIEKILRSLTPKFNYVVCVIESKDLDSMTIENVMGDLQAQEDKLNKRQEESIEQALKAKVFLKNNREEKNQKGRGYGQRGCGRSDREDRTSSRNRGRSRGRGRFNYQRPNEKKHDKSNIECYNCQKFGHFSWECQNESRNKERVNLIEDQQDIKESTLLLALKNEEKNDASTWYLDNGASNHMCGDKEAFVELDEKVKGNVSFGDSSKVQIQGKGTILISLKDGSHSLITEVYYVPKLRSNILSLGQLLEKGYEIHIKDCCLWLRDQCGNLVAKVSMSKNRMFMLNLKTIGAKCLKASVENEAWCWHMRFGHLNFGALKMLGEKEMVNGIPTISHPNQLCEACLLGKHARSSFPKEATSRATEPLQLIHTDICGPIKPLSFGKSRFFLLFIDDYSRKTWVYFLKQKSEAFVAFKNFKALIEKESGYEIKSLRSDRGGEFTSNEFNAFCEANGIRRPLTVPRSPQQNGVAERKNRTILSMARSMLKAKNMPREFWAEAVSCAVYLSNRSPTKNVDNVTPQEAWSGRKPSVRHIRVFGSIAYAHVPDQGRLKLDDRSSKYVFIGYDSNSKGYKLYNPSNGRIIISRDVEFDEQASWNWEAQEEQSYDFFPYFVVEQDVTPTQVMNHLPDMTPQQDMTHPPSPAPVHESFEESSSSGESSSETPHKFRSVEDLYRSTEAINNLFCLFVDNEPLNFGDAVKDENWRLAMDEEIKSIEKNNTWELSELPKGHKAIGVKWIFKKKKNARGEVVRYKARLVVKGYKQKHGIDYDEVFAPVARIETIRLIISLAAQKKWKIHQLDVKSAFLNGFLEEEVYIEQPIGYKVKGQENKCLRLKKALYGLKQAPRAWYSRIDKYFQDKGFDRCLHEHALYIKVKDGGDILIVCLYVDDLIFTSNNHNLIEEFKKDMSLVFEMTDVGLMCYYLGLEVEQSEDGIFISQKGYVKEVLKKFKMLDCNPVNTPMECGVKLSKFNDGIKEDSTLFKSLVGSLRYLTCTRPDIIFAVGVVSRYMEAPTSTHMKATKRICRTWQSIE</sequence>
<reference evidence="9" key="1">
    <citation type="submission" date="2023-05" db="EMBL/GenBank/DDBJ databases">
        <title>Genome and transcriptome analyses reveal genes involved in the formation of fine ridges on petal epidermal cells in Hibiscus trionum.</title>
        <authorList>
            <person name="Koshimizu S."/>
            <person name="Masuda S."/>
            <person name="Ishii T."/>
            <person name="Shirasu K."/>
            <person name="Hoshino A."/>
            <person name="Arita M."/>
        </authorList>
    </citation>
    <scope>NUCLEOTIDE SEQUENCE</scope>
    <source>
        <strain evidence="9">Hamamatsu line</strain>
    </source>
</reference>
<dbReference type="InterPro" id="IPR039537">
    <property type="entry name" value="Retrotran_Ty1/copia-like"/>
</dbReference>
<keyword evidence="2" id="KW-0479">Metal-binding</keyword>
<dbReference type="PANTHER" id="PTHR42648">
    <property type="entry name" value="TRANSPOSASE, PUTATIVE-RELATED"/>
    <property type="match status" value="1"/>
</dbReference>
<evidence type="ECO:0000256" key="4">
    <source>
        <dbReference type="ARBA" id="ARBA00022801"/>
    </source>
</evidence>
<dbReference type="Pfam" id="PF14223">
    <property type="entry name" value="Retrotran_gag_2"/>
    <property type="match status" value="1"/>
</dbReference>
<feature type="region of interest" description="Disordered" evidence="6">
    <location>
        <begin position="220"/>
        <end position="269"/>
    </location>
</feature>
<accession>A0A9W7LXT4</accession>
<comment type="caution">
    <text evidence="9">The sequence shown here is derived from an EMBL/GenBank/DDBJ whole genome shotgun (WGS) entry which is preliminary data.</text>
</comment>
<dbReference type="Gene3D" id="3.30.420.10">
    <property type="entry name" value="Ribonuclease H-like superfamily/Ribonuclease H"/>
    <property type="match status" value="1"/>
</dbReference>
<dbReference type="GO" id="GO:0006508">
    <property type="term" value="P:proteolysis"/>
    <property type="evidence" value="ECO:0007669"/>
    <property type="project" value="UniProtKB-KW"/>
</dbReference>
<evidence type="ECO:0000313" key="9">
    <source>
        <dbReference type="EMBL" id="GMI80403.1"/>
    </source>
</evidence>
<feature type="compositionally biased region" description="Basic residues" evidence="6">
    <location>
        <begin position="249"/>
        <end position="259"/>
    </location>
</feature>
<evidence type="ECO:0000256" key="2">
    <source>
        <dbReference type="ARBA" id="ARBA00022723"/>
    </source>
</evidence>
<dbReference type="GO" id="GO:0015074">
    <property type="term" value="P:DNA integration"/>
    <property type="evidence" value="ECO:0007669"/>
    <property type="project" value="InterPro"/>
</dbReference>
<dbReference type="Pfam" id="PF25597">
    <property type="entry name" value="SH3_retrovirus"/>
    <property type="match status" value="1"/>
</dbReference>
<dbReference type="InterPro" id="IPR036397">
    <property type="entry name" value="RNaseH_sf"/>
</dbReference>
<feature type="compositionally biased region" description="Basic and acidic residues" evidence="6">
    <location>
        <begin position="239"/>
        <end position="248"/>
    </location>
</feature>
<dbReference type="InterPro" id="IPR001584">
    <property type="entry name" value="Integrase_cat-core"/>
</dbReference>
<dbReference type="InterPro" id="IPR036875">
    <property type="entry name" value="Znf_CCHC_sf"/>
</dbReference>
<organism evidence="9 10">
    <name type="scientific">Hibiscus trionum</name>
    <name type="common">Flower of an hour</name>
    <dbReference type="NCBI Taxonomy" id="183268"/>
    <lineage>
        <taxon>Eukaryota</taxon>
        <taxon>Viridiplantae</taxon>
        <taxon>Streptophyta</taxon>
        <taxon>Embryophyta</taxon>
        <taxon>Tracheophyta</taxon>
        <taxon>Spermatophyta</taxon>
        <taxon>Magnoliopsida</taxon>
        <taxon>eudicotyledons</taxon>
        <taxon>Gunneridae</taxon>
        <taxon>Pentapetalae</taxon>
        <taxon>rosids</taxon>
        <taxon>malvids</taxon>
        <taxon>Malvales</taxon>
        <taxon>Malvaceae</taxon>
        <taxon>Malvoideae</taxon>
        <taxon>Hibiscus</taxon>
    </lineage>
</organism>
<keyword evidence="5" id="KW-0862">Zinc</keyword>
<dbReference type="GO" id="GO:0004190">
    <property type="term" value="F:aspartic-type endopeptidase activity"/>
    <property type="evidence" value="ECO:0007669"/>
    <property type="project" value="UniProtKB-KW"/>
</dbReference>
<evidence type="ECO:0000259" key="7">
    <source>
        <dbReference type="PROSITE" id="PS50158"/>
    </source>
</evidence>
<dbReference type="InterPro" id="IPR043502">
    <property type="entry name" value="DNA/RNA_pol_sf"/>
</dbReference>
<dbReference type="AlphaFoldDB" id="A0A9W7LXT4"/>
<evidence type="ECO:0000256" key="5">
    <source>
        <dbReference type="PROSITE-ProRule" id="PRU00047"/>
    </source>
</evidence>
<keyword evidence="10" id="KW-1185">Reference proteome</keyword>
<dbReference type="GO" id="GO:0008270">
    <property type="term" value="F:zinc ion binding"/>
    <property type="evidence" value="ECO:0007669"/>
    <property type="project" value="UniProtKB-KW"/>
</dbReference>
<dbReference type="Pfam" id="PF13976">
    <property type="entry name" value="gag_pre-integrs"/>
    <property type="match status" value="1"/>
</dbReference>
<evidence type="ECO:0000256" key="6">
    <source>
        <dbReference type="SAM" id="MobiDB-lite"/>
    </source>
</evidence>
<dbReference type="SUPFAM" id="SSF57756">
    <property type="entry name" value="Retrovirus zinc finger-like domains"/>
    <property type="match status" value="1"/>
</dbReference>
<dbReference type="InterPro" id="IPR025724">
    <property type="entry name" value="GAG-pre-integrase_dom"/>
</dbReference>
<feature type="domain" description="CCHC-type" evidence="7">
    <location>
        <begin position="278"/>
        <end position="293"/>
    </location>
</feature>
<evidence type="ECO:0000256" key="1">
    <source>
        <dbReference type="ARBA" id="ARBA00022670"/>
    </source>
</evidence>
<dbReference type="InterPro" id="IPR001878">
    <property type="entry name" value="Znf_CCHC"/>
</dbReference>
<dbReference type="InterPro" id="IPR013103">
    <property type="entry name" value="RVT_2"/>
</dbReference>
<feature type="region of interest" description="Disordered" evidence="6">
    <location>
        <begin position="780"/>
        <end position="820"/>
    </location>
</feature>
<evidence type="ECO:0000313" key="10">
    <source>
        <dbReference type="Proteomes" id="UP001165190"/>
    </source>
</evidence>
<dbReference type="PROSITE" id="PS50158">
    <property type="entry name" value="ZF_CCHC"/>
    <property type="match status" value="1"/>
</dbReference>
<dbReference type="Proteomes" id="UP001165190">
    <property type="component" value="Unassembled WGS sequence"/>
</dbReference>
<evidence type="ECO:0000256" key="3">
    <source>
        <dbReference type="ARBA" id="ARBA00022750"/>
    </source>
</evidence>
<feature type="domain" description="Integrase catalytic" evidence="8">
    <location>
        <begin position="517"/>
        <end position="683"/>
    </location>
</feature>
<dbReference type="PROSITE" id="PS50994">
    <property type="entry name" value="INTEGRASE"/>
    <property type="match status" value="1"/>
</dbReference>
<dbReference type="GO" id="GO:0003676">
    <property type="term" value="F:nucleic acid binding"/>
    <property type="evidence" value="ECO:0007669"/>
    <property type="project" value="InterPro"/>
</dbReference>
<keyword evidence="5" id="KW-0863">Zinc-finger</keyword>
<dbReference type="EMBL" id="BSYR01000017">
    <property type="protein sequence ID" value="GMI80403.1"/>
    <property type="molecule type" value="Genomic_DNA"/>
</dbReference>